<evidence type="ECO:0000313" key="9">
    <source>
        <dbReference type="EMBL" id="RCW78694.1"/>
    </source>
</evidence>
<evidence type="ECO:0000256" key="3">
    <source>
        <dbReference type="ARBA" id="ARBA00022692"/>
    </source>
</evidence>
<evidence type="ECO:0000256" key="1">
    <source>
        <dbReference type="ARBA" id="ARBA00004141"/>
    </source>
</evidence>
<keyword evidence="10" id="KW-1185">Reference proteome</keyword>
<evidence type="ECO:0000256" key="6">
    <source>
        <dbReference type="ARBA" id="ARBA00023136"/>
    </source>
</evidence>
<organism evidence="9 10">
    <name type="scientific">Phyllobacterium bourgognense</name>
    <dbReference type="NCBI Taxonomy" id="314236"/>
    <lineage>
        <taxon>Bacteria</taxon>
        <taxon>Pseudomonadati</taxon>
        <taxon>Pseudomonadota</taxon>
        <taxon>Alphaproteobacteria</taxon>
        <taxon>Hyphomicrobiales</taxon>
        <taxon>Phyllobacteriaceae</taxon>
        <taxon>Phyllobacterium</taxon>
    </lineage>
</organism>
<evidence type="ECO:0000256" key="2">
    <source>
        <dbReference type="ARBA" id="ARBA00022448"/>
    </source>
</evidence>
<gene>
    <name evidence="9" type="ORF">C7476_1226</name>
</gene>
<evidence type="ECO:0000256" key="5">
    <source>
        <dbReference type="ARBA" id="ARBA00022989"/>
    </source>
</evidence>
<feature type="transmembrane region" description="Helical" evidence="7">
    <location>
        <begin position="174"/>
        <end position="196"/>
    </location>
</feature>
<evidence type="ECO:0000256" key="7">
    <source>
        <dbReference type="SAM" id="Phobius"/>
    </source>
</evidence>
<comment type="subcellular location">
    <subcellularLocation>
        <location evidence="1">Membrane</location>
        <topology evidence="1">Multi-pass membrane protein</topology>
    </subcellularLocation>
</comment>
<keyword evidence="3 7" id="KW-0812">Transmembrane</keyword>
<dbReference type="InterPro" id="IPR051679">
    <property type="entry name" value="DASS-Related_Transporters"/>
</dbReference>
<protein>
    <submittedName>
        <fullName evidence="9">Citrate transporter</fullName>
    </submittedName>
</protein>
<keyword evidence="6 7" id="KW-0472">Membrane</keyword>
<dbReference type="PANTHER" id="PTHR43652:SF2">
    <property type="entry name" value="BASIC AMINO ACID ANTIPORTER YFCC-RELATED"/>
    <property type="match status" value="1"/>
</dbReference>
<dbReference type="Proteomes" id="UP000253324">
    <property type="component" value="Unassembled WGS sequence"/>
</dbReference>
<evidence type="ECO:0000259" key="8">
    <source>
        <dbReference type="Pfam" id="PF03600"/>
    </source>
</evidence>
<keyword evidence="2" id="KW-0813">Transport</keyword>
<dbReference type="PANTHER" id="PTHR43652">
    <property type="entry name" value="BASIC AMINO ACID ANTIPORTER YFCC-RELATED"/>
    <property type="match status" value="1"/>
</dbReference>
<sequence>MTTQQFLAFTVIGLMMAAFVWGRVRYDIVAMCSLLGAIALGVVPFQAAFSGFSDEIVIIVGSALVVSAGVARSGLVEAAVQRFVPQLSSVRAQLAVLVIVVTVLSAFVKNIGALAIMIPVAFQFARRSNVSASVFLMPMAFGALIGGLMTQVGTSPNIVVSRVRAEMVGQSFSMFDFTPVGATLVVTGIIYLVLFYRLVPNACAKRSPPTKR</sequence>
<keyword evidence="5 7" id="KW-1133">Transmembrane helix</keyword>
<accession>A0A368YKM2</accession>
<feature type="domain" description="Citrate transporter-like" evidence="8">
    <location>
        <begin position="17"/>
        <end position="200"/>
    </location>
</feature>
<keyword evidence="4" id="KW-0677">Repeat</keyword>
<name>A0A368YKM2_9HYPH</name>
<dbReference type="GO" id="GO:0005886">
    <property type="term" value="C:plasma membrane"/>
    <property type="evidence" value="ECO:0007669"/>
    <property type="project" value="TreeGrafter"/>
</dbReference>
<proteinExistence type="predicted"/>
<feature type="transmembrane region" description="Helical" evidence="7">
    <location>
        <begin position="134"/>
        <end position="154"/>
    </location>
</feature>
<dbReference type="Pfam" id="PF03600">
    <property type="entry name" value="CitMHS"/>
    <property type="match status" value="1"/>
</dbReference>
<feature type="transmembrane region" description="Helical" evidence="7">
    <location>
        <begin position="28"/>
        <end position="49"/>
    </location>
</feature>
<dbReference type="InterPro" id="IPR004680">
    <property type="entry name" value="Cit_transptr-like_dom"/>
</dbReference>
<dbReference type="AlphaFoldDB" id="A0A368YKM2"/>
<feature type="transmembrane region" description="Helical" evidence="7">
    <location>
        <begin position="95"/>
        <end position="122"/>
    </location>
</feature>
<evidence type="ECO:0000313" key="10">
    <source>
        <dbReference type="Proteomes" id="UP000253324"/>
    </source>
</evidence>
<comment type="caution">
    <text evidence="9">The sequence shown here is derived from an EMBL/GenBank/DDBJ whole genome shotgun (WGS) entry which is preliminary data.</text>
</comment>
<dbReference type="EMBL" id="QPJM01000022">
    <property type="protein sequence ID" value="RCW78694.1"/>
    <property type="molecule type" value="Genomic_DNA"/>
</dbReference>
<feature type="transmembrane region" description="Helical" evidence="7">
    <location>
        <begin position="56"/>
        <end position="75"/>
    </location>
</feature>
<dbReference type="GO" id="GO:0055085">
    <property type="term" value="P:transmembrane transport"/>
    <property type="evidence" value="ECO:0007669"/>
    <property type="project" value="InterPro"/>
</dbReference>
<evidence type="ECO:0000256" key="4">
    <source>
        <dbReference type="ARBA" id="ARBA00022737"/>
    </source>
</evidence>
<reference evidence="9 10" key="1">
    <citation type="submission" date="2018-07" db="EMBL/GenBank/DDBJ databases">
        <title>Genomic Encyclopedia of Type Strains, Phase III (KMG-III): the genomes of soil and plant-associated and newly described type strains.</title>
        <authorList>
            <person name="Whitman W."/>
        </authorList>
    </citation>
    <scope>NUCLEOTIDE SEQUENCE [LARGE SCALE GENOMIC DNA]</scope>
    <source>
        <strain evidence="9 10">31-25a</strain>
    </source>
</reference>
<feature type="transmembrane region" description="Helical" evidence="7">
    <location>
        <begin position="5"/>
        <end position="22"/>
    </location>
</feature>